<reference evidence="14" key="1">
    <citation type="submission" date="2006-02" db="EMBL/GenBank/DDBJ databases">
        <title>Complete sequence of chromosome of Rhodoferax ferrireducens DSM 15236.</title>
        <authorList>
            <person name="Copeland A."/>
            <person name="Lucas S."/>
            <person name="Lapidus A."/>
            <person name="Barry K."/>
            <person name="Detter J.C."/>
            <person name="Glavina del Rio T."/>
            <person name="Hammon N."/>
            <person name="Israni S."/>
            <person name="Pitluck S."/>
            <person name="Brettin T."/>
            <person name="Bruce D."/>
            <person name="Han C."/>
            <person name="Tapia R."/>
            <person name="Gilna P."/>
            <person name="Kiss H."/>
            <person name="Schmutz J."/>
            <person name="Larimer F."/>
            <person name="Land M."/>
            <person name="Kyrpides N."/>
            <person name="Ivanova N."/>
            <person name="Richardson P."/>
        </authorList>
    </citation>
    <scope>NUCLEOTIDE SEQUENCE [LARGE SCALE GENOMIC DNA]</scope>
    <source>
        <strain evidence="14">ATCC BAA-621 / DSM 15236 / T118</strain>
    </source>
</reference>
<dbReference type="GO" id="GO:0006811">
    <property type="term" value="P:monoatomic ion transport"/>
    <property type="evidence" value="ECO:0007669"/>
    <property type="project" value="UniProtKB-KW"/>
</dbReference>
<comment type="subcellular location">
    <subcellularLocation>
        <location evidence="1">Cell outer membrane</location>
        <topology evidence="1">Multi-pass membrane protein</topology>
    </subcellularLocation>
</comment>
<dbReference type="RefSeq" id="WP_011465389.1">
    <property type="nucleotide sequence ID" value="NC_007908.1"/>
</dbReference>
<organism evidence="13 14">
    <name type="scientific">Albidiferax ferrireducens (strain ATCC BAA-621 / DSM 15236 / T118)</name>
    <name type="common">Rhodoferax ferrireducens</name>
    <dbReference type="NCBI Taxonomy" id="338969"/>
    <lineage>
        <taxon>Bacteria</taxon>
        <taxon>Pseudomonadati</taxon>
        <taxon>Pseudomonadota</taxon>
        <taxon>Betaproteobacteria</taxon>
        <taxon>Burkholderiales</taxon>
        <taxon>Comamonadaceae</taxon>
        <taxon>Rhodoferax</taxon>
    </lineage>
</organism>
<sequence length="360" mass="37605">MKKTLIALAVLAASGAAMAQSTVTLYGIADVVGRYSTTDLGKGAGSLAKSEIVSGGINTSRWGLKGSEELGGGLKANFKLEEGFAMDTGAGQTKDFASAPQAFSRESWVGFSGGFGEVKLGKTWTPFDDVIGTSDGMFNAVGMSPMRLAFASENYRDTISNTIYYATPNFSGFAAAASYSAREGDPKRARVEAFNVTYGSGPVAVQFAYQQEHLELATAGGIAGTTANNGTYAVLGGSYDFGIAKAKANYAKVTNKAWGGGSGENIDGNNTKEWQIGVDVPMGTALTLSASYAKSDDNNATGANRTQKRDGFGVAGKYVLSKRTFLYGGFSLNTASQVVTGSTTGDWKKNIVELGMNHKF</sequence>
<evidence type="ECO:0000259" key="12">
    <source>
        <dbReference type="Pfam" id="PF13609"/>
    </source>
</evidence>
<dbReference type="Gene3D" id="2.40.160.10">
    <property type="entry name" value="Porin"/>
    <property type="match status" value="1"/>
</dbReference>
<dbReference type="AlphaFoldDB" id="Q21TS7"/>
<keyword evidence="3" id="KW-0813">Transport</keyword>
<proteinExistence type="predicted"/>
<comment type="subunit">
    <text evidence="2">Homotrimer.</text>
</comment>
<evidence type="ECO:0000256" key="11">
    <source>
        <dbReference type="SAM" id="SignalP"/>
    </source>
</evidence>
<keyword evidence="4" id="KW-1134">Transmembrane beta strand</keyword>
<keyword evidence="10" id="KW-0998">Cell outer membrane</keyword>
<gene>
    <name evidence="13" type="ordered locus">Rfer_3117</name>
</gene>
<evidence type="ECO:0000256" key="9">
    <source>
        <dbReference type="ARBA" id="ARBA00023136"/>
    </source>
</evidence>
<name>Q21TS7_ALBFT</name>
<keyword evidence="5" id="KW-0812">Transmembrane</keyword>
<dbReference type="GO" id="GO:0009279">
    <property type="term" value="C:cell outer membrane"/>
    <property type="evidence" value="ECO:0007669"/>
    <property type="project" value="UniProtKB-SubCell"/>
</dbReference>
<protein>
    <submittedName>
        <fullName evidence="13">Porin, Gram-negative type</fullName>
    </submittedName>
</protein>
<dbReference type="STRING" id="338969.Rfer_3117"/>
<feature type="domain" description="Porin" evidence="12">
    <location>
        <begin position="7"/>
        <end position="331"/>
    </location>
</feature>
<evidence type="ECO:0000256" key="7">
    <source>
        <dbReference type="ARBA" id="ARBA00023065"/>
    </source>
</evidence>
<evidence type="ECO:0000256" key="2">
    <source>
        <dbReference type="ARBA" id="ARBA00011233"/>
    </source>
</evidence>
<dbReference type="EMBL" id="CP000267">
    <property type="protein sequence ID" value="ABD70826.1"/>
    <property type="molecule type" value="Genomic_DNA"/>
</dbReference>
<evidence type="ECO:0000256" key="1">
    <source>
        <dbReference type="ARBA" id="ARBA00004571"/>
    </source>
</evidence>
<dbReference type="InterPro" id="IPR050298">
    <property type="entry name" value="Gram-neg_bact_OMP"/>
</dbReference>
<keyword evidence="9" id="KW-0472">Membrane</keyword>
<evidence type="ECO:0000256" key="3">
    <source>
        <dbReference type="ARBA" id="ARBA00022448"/>
    </source>
</evidence>
<dbReference type="eggNOG" id="COG3203">
    <property type="taxonomic scope" value="Bacteria"/>
</dbReference>
<evidence type="ECO:0000256" key="4">
    <source>
        <dbReference type="ARBA" id="ARBA00022452"/>
    </source>
</evidence>
<feature type="signal peptide" evidence="11">
    <location>
        <begin position="1"/>
        <end position="19"/>
    </location>
</feature>
<evidence type="ECO:0000256" key="5">
    <source>
        <dbReference type="ARBA" id="ARBA00022692"/>
    </source>
</evidence>
<dbReference type="Pfam" id="PF13609">
    <property type="entry name" value="Porin_4"/>
    <property type="match status" value="1"/>
</dbReference>
<evidence type="ECO:0000313" key="13">
    <source>
        <dbReference type="EMBL" id="ABD70826.1"/>
    </source>
</evidence>
<dbReference type="SUPFAM" id="SSF56935">
    <property type="entry name" value="Porins"/>
    <property type="match status" value="1"/>
</dbReference>
<keyword evidence="14" id="KW-1185">Reference proteome</keyword>
<dbReference type="KEGG" id="rfr:Rfer_3117"/>
<dbReference type="GO" id="GO:0046930">
    <property type="term" value="C:pore complex"/>
    <property type="evidence" value="ECO:0007669"/>
    <property type="project" value="UniProtKB-KW"/>
</dbReference>
<evidence type="ECO:0000256" key="8">
    <source>
        <dbReference type="ARBA" id="ARBA00023114"/>
    </source>
</evidence>
<feature type="chain" id="PRO_5004200448" evidence="11">
    <location>
        <begin position="20"/>
        <end position="360"/>
    </location>
</feature>
<keyword evidence="7" id="KW-0406">Ion transport</keyword>
<evidence type="ECO:0000313" key="14">
    <source>
        <dbReference type="Proteomes" id="UP000008332"/>
    </source>
</evidence>
<dbReference type="Proteomes" id="UP000008332">
    <property type="component" value="Chromosome"/>
</dbReference>
<dbReference type="InterPro" id="IPR033900">
    <property type="entry name" value="Gram_neg_porin_domain"/>
</dbReference>
<keyword evidence="6 11" id="KW-0732">Signal</keyword>
<dbReference type="PANTHER" id="PTHR34501:SF9">
    <property type="entry name" value="MAJOR OUTER MEMBRANE PROTEIN P.IA"/>
    <property type="match status" value="1"/>
</dbReference>
<accession>Q21TS7</accession>
<dbReference type="InterPro" id="IPR023614">
    <property type="entry name" value="Porin_dom_sf"/>
</dbReference>
<keyword evidence="8" id="KW-0626">Porin</keyword>
<dbReference type="GO" id="GO:0015288">
    <property type="term" value="F:porin activity"/>
    <property type="evidence" value="ECO:0007669"/>
    <property type="project" value="UniProtKB-KW"/>
</dbReference>
<evidence type="ECO:0000256" key="6">
    <source>
        <dbReference type="ARBA" id="ARBA00022729"/>
    </source>
</evidence>
<evidence type="ECO:0000256" key="10">
    <source>
        <dbReference type="ARBA" id="ARBA00023237"/>
    </source>
</evidence>
<dbReference type="OrthoDB" id="6975458at2"/>
<dbReference type="HOGENOM" id="CLU_038238_1_0_4"/>
<dbReference type="PANTHER" id="PTHR34501">
    <property type="entry name" value="PROTEIN YDDL-RELATED"/>
    <property type="match status" value="1"/>
</dbReference>
<dbReference type="CDD" id="cd00342">
    <property type="entry name" value="gram_neg_porins"/>
    <property type="match status" value="1"/>
</dbReference>